<dbReference type="InterPro" id="IPR017853">
    <property type="entry name" value="GH"/>
</dbReference>
<dbReference type="EMBL" id="CP028843">
    <property type="protein sequence ID" value="AWB23805.1"/>
    <property type="molecule type" value="Genomic_DNA"/>
</dbReference>
<comment type="similarity">
    <text evidence="2">Belongs to the glycosyl hydrolase 51 family.</text>
</comment>
<dbReference type="InterPro" id="IPR055235">
    <property type="entry name" value="ASD1_cat"/>
</dbReference>
<dbReference type="Gene3D" id="2.60.40.1180">
    <property type="entry name" value="Golgi alpha-mannosidase II"/>
    <property type="match status" value="1"/>
</dbReference>
<keyword evidence="10" id="KW-1185">Reference proteome</keyword>
<dbReference type="AlphaFoldDB" id="A0A2R4WQM5"/>
<name>A0A2R4WQM5_9HYPH</name>
<keyword evidence="7" id="KW-0326">Glycosidase</keyword>
<evidence type="ECO:0000256" key="1">
    <source>
        <dbReference type="ARBA" id="ARBA00001462"/>
    </source>
</evidence>
<reference evidence="9 10" key="1">
    <citation type="submission" date="2018-04" db="EMBL/GenBank/DDBJ databases">
        <title>Methylobacterium sp. PR1016A genome.</title>
        <authorList>
            <person name="Park W."/>
        </authorList>
    </citation>
    <scope>NUCLEOTIDE SEQUENCE [LARGE SCALE GENOMIC DNA]</scope>
    <source>
        <strain evidence="9 10">PR1016A</strain>
    </source>
</reference>
<feature type="domain" description="Alpha-L-arabinofuranosidase C-terminal" evidence="8">
    <location>
        <begin position="235"/>
        <end position="416"/>
    </location>
</feature>
<dbReference type="GO" id="GO:0000272">
    <property type="term" value="P:polysaccharide catabolic process"/>
    <property type="evidence" value="ECO:0007669"/>
    <property type="project" value="TreeGrafter"/>
</dbReference>
<evidence type="ECO:0000256" key="4">
    <source>
        <dbReference type="ARBA" id="ARBA00012670"/>
    </source>
</evidence>
<evidence type="ECO:0000256" key="3">
    <source>
        <dbReference type="ARBA" id="ARBA00011165"/>
    </source>
</evidence>
<comment type="subunit">
    <text evidence="3">Homohexamer; trimer of dimers.</text>
</comment>
<keyword evidence="5" id="KW-0378">Hydrolase</keyword>
<organism evidence="9 10">
    <name type="scientific">Methylobacterium currus</name>
    <dbReference type="NCBI Taxonomy" id="2051553"/>
    <lineage>
        <taxon>Bacteria</taxon>
        <taxon>Pseudomonadati</taxon>
        <taxon>Pseudomonadota</taxon>
        <taxon>Alphaproteobacteria</taxon>
        <taxon>Hyphomicrobiales</taxon>
        <taxon>Methylobacteriaceae</taxon>
        <taxon>Methylobacterium</taxon>
    </lineage>
</organism>
<evidence type="ECO:0000313" key="10">
    <source>
        <dbReference type="Proteomes" id="UP000244755"/>
    </source>
</evidence>
<proteinExistence type="inferred from homology"/>
<evidence type="ECO:0000256" key="5">
    <source>
        <dbReference type="ARBA" id="ARBA00022801"/>
    </source>
</evidence>
<sequence length="427" mass="45562">MDEAARRIGPTVLRYPGGSLSDLYPWRNGVGRSRGAGTHFFSGATQTIEFGTDEFLDLCARLGARPLITVNVATGTPDDAADWVRYVTKAAQQRGIPPADWWEIGNEPYLREDKQRAIALGPDEYVRRADPIIAAMRGAAPGLKLGIPLRADQIGGLPATPFPGFNQKVLRGLREKFDFVSTHEAYAPFAVDRSYADKDLYLALMAAPEQIADGIAATRAQVSALLGRTLPIAVTEWSALFSIGGRSDGQIATAAGALFAADLLRVFVQHSDVMVANHWSLSGNWHFGALAQDGQPRPVAILLAAFGTALRGNLIPASVETPSFPTPRVGYVAARPAVPQMTALAIRDERRLTLSLVNRSPDASANVRVTCGVSSPKAASAQVLAPTSPFATIVAWERKSVSLDDATISLEMPPHAVALLQIALAAP</sequence>
<dbReference type="SUPFAM" id="SSF51011">
    <property type="entry name" value="Glycosyl hydrolase domain"/>
    <property type="match status" value="1"/>
</dbReference>
<dbReference type="SUPFAM" id="SSF51445">
    <property type="entry name" value="(Trans)glycosidases"/>
    <property type="match status" value="1"/>
</dbReference>
<protein>
    <recommendedName>
        <fullName evidence="4">non-reducing end alpha-L-arabinofuranosidase</fullName>
        <ecNumber evidence="4">3.2.1.55</ecNumber>
    </recommendedName>
</protein>
<dbReference type="Proteomes" id="UP000244755">
    <property type="component" value="Chromosome 1"/>
</dbReference>
<evidence type="ECO:0000256" key="6">
    <source>
        <dbReference type="ARBA" id="ARBA00023277"/>
    </source>
</evidence>
<dbReference type="PANTHER" id="PTHR43576">
    <property type="entry name" value="ALPHA-L-ARABINOFURANOSIDASE C-RELATED"/>
    <property type="match status" value="1"/>
</dbReference>
<dbReference type="GO" id="GO:0046556">
    <property type="term" value="F:alpha-L-arabinofuranosidase activity"/>
    <property type="evidence" value="ECO:0007669"/>
    <property type="project" value="UniProtKB-EC"/>
</dbReference>
<dbReference type="InterPro" id="IPR010720">
    <property type="entry name" value="Alpha-L-AF_C"/>
</dbReference>
<dbReference type="SMART" id="SM00813">
    <property type="entry name" value="Alpha-L-AF_C"/>
    <property type="match status" value="1"/>
</dbReference>
<dbReference type="Pfam" id="PF22848">
    <property type="entry name" value="ASD1_dom"/>
    <property type="match status" value="1"/>
</dbReference>
<comment type="catalytic activity">
    <reaction evidence="1">
        <text>Hydrolysis of terminal non-reducing alpha-L-arabinofuranoside residues in alpha-L-arabinosides.</text>
        <dbReference type="EC" id="3.2.1.55"/>
    </reaction>
</comment>
<evidence type="ECO:0000256" key="2">
    <source>
        <dbReference type="ARBA" id="ARBA00007186"/>
    </source>
</evidence>
<evidence type="ECO:0000313" key="9">
    <source>
        <dbReference type="EMBL" id="AWB23805.1"/>
    </source>
</evidence>
<dbReference type="EC" id="3.2.1.55" evidence="4"/>
<dbReference type="Gene3D" id="3.20.20.80">
    <property type="entry name" value="Glycosidases"/>
    <property type="match status" value="1"/>
</dbReference>
<evidence type="ECO:0000259" key="8">
    <source>
        <dbReference type="SMART" id="SM00813"/>
    </source>
</evidence>
<keyword evidence="6" id="KW-0119">Carbohydrate metabolism</keyword>
<evidence type="ECO:0000256" key="7">
    <source>
        <dbReference type="ARBA" id="ARBA00023295"/>
    </source>
</evidence>
<gene>
    <name evidence="9" type="ORF">DA075_25350</name>
</gene>
<dbReference type="GO" id="GO:0046373">
    <property type="term" value="P:L-arabinose metabolic process"/>
    <property type="evidence" value="ECO:0007669"/>
    <property type="project" value="InterPro"/>
</dbReference>
<dbReference type="KEGG" id="mee:DA075_25350"/>
<accession>A0A2R4WQM5</accession>
<dbReference type="InterPro" id="IPR013780">
    <property type="entry name" value="Glyco_hydro_b"/>
</dbReference>